<keyword evidence="1" id="KW-0175">Coiled coil</keyword>
<dbReference type="KEGG" id="pda:103723550"/>
<dbReference type="GeneID" id="103723550"/>
<dbReference type="PANTHER" id="PTHR12460:SF27">
    <property type="entry name" value="ENTH_VHS FAMILY PROTEIN"/>
    <property type="match status" value="1"/>
</dbReference>
<protein>
    <submittedName>
        <fullName evidence="4">Formin-like protein 13</fullName>
    </submittedName>
</protein>
<accession>A0A8B8IYF1</accession>
<dbReference type="PANTHER" id="PTHR12460">
    <property type="entry name" value="CYCLIN-DEPENDENT KINASE INHIBITOR-RELATED PROTEIN"/>
    <property type="match status" value="1"/>
</dbReference>
<dbReference type="OrthoDB" id="10069473at2759"/>
<reference evidence="4" key="1">
    <citation type="submission" date="2025-08" db="UniProtKB">
        <authorList>
            <consortium name="RefSeq"/>
        </authorList>
    </citation>
    <scope>IDENTIFICATION</scope>
    <source>
        <tissue evidence="4">Young leaves</tissue>
    </source>
</reference>
<name>A0A8B8IYF1_PHODC</name>
<proteinExistence type="predicted"/>
<dbReference type="Proteomes" id="UP000228380">
    <property type="component" value="Unplaced"/>
</dbReference>
<evidence type="ECO:0000256" key="2">
    <source>
        <dbReference type="SAM" id="MobiDB-lite"/>
    </source>
</evidence>
<keyword evidence="3" id="KW-1185">Reference proteome</keyword>
<dbReference type="GO" id="GO:0031124">
    <property type="term" value="P:mRNA 3'-end processing"/>
    <property type="evidence" value="ECO:0007669"/>
    <property type="project" value="TreeGrafter"/>
</dbReference>
<evidence type="ECO:0000256" key="1">
    <source>
        <dbReference type="SAM" id="Coils"/>
    </source>
</evidence>
<evidence type="ECO:0000313" key="4">
    <source>
        <dbReference type="RefSeq" id="XP_026655942.2"/>
    </source>
</evidence>
<dbReference type="RefSeq" id="XP_026655942.2">
    <property type="nucleotide sequence ID" value="XM_026800141.2"/>
</dbReference>
<feature type="compositionally biased region" description="Polar residues" evidence="2">
    <location>
        <begin position="315"/>
        <end position="333"/>
    </location>
</feature>
<evidence type="ECO:0000313" key="3">
    <source>
        <dbReference type="Proteomes" id="UP000228380"/>
    </source>
</evidence>
<feature type="region of interest" description="Disordered" evidence="2">
    <location>
        <begin position="301"/>
        <end position="357"/>
    </location>
</feature>
<sequence>MNKCMNAVRHVWELEKKIKYACRRGDPRKETLANELQKHEITLTKCLEKLISVEANRAALVSQLKAALEEQESTLENVRTQIQVAQGTLEEAEDMQRQVHDEPVVMSAKLPPSAEPPKPNSNYPALQPQNKGTAAIAAEVANKFAASTRSLKIKTSVLSAFVAEEAESAYLVRSADSINSEPPAKKMKLENPMPVSNPSATATAFMPVPQMAISAPHPPQTVLVQQTPIQNQTMSFQPQFNLYQSSTMQYLQPSEGVMTGLLDSYNALPPPPSPPPQMMNLTMPVSLTHQQQQPVALFQQPPPPPPMYQPLPINRQPTNQPVSINQQPAQSSIRKPMAPSYRPLLPPRMAFYNPQTQ</sequence>
<dbReference type="AlphaFoldDB" id="A0A8B8IYF1"/>
<organism evidence="3 4">
    <name type="scientific">Phoenix dactylifera</name>
    <name type="common">Date palm</name>
    <dbReference type="NCBI Taxonomy" id="42345"/>
    <lineage>
        <taxon>Eukaryota</taxon>
        <taxon>Viridiplantae</taxon>
        <taxon>Streptophyta</taxon>
        <taxon>Embryophyta</taxon>
        <taxon>Tracheophyta</taxon>
        <taxon>Spermatophyta</taxon>
        <taxon>Magnoliopsida</taxon>
        <taxon>Liliopsida</taxon>
        <taxon>Arecaceae</taxon>
        <taxon>Coryphoideae</taxon>
        <taxon>Phoeniceae</taxon>
        <taxon>Phoenix</taxon>
    </lineage>
</organism>
<dbReference type="GO" id="GO:0000993">
    <property type="term" value="F:RNA polymerase II complex binding"/>
    <property type="evidence" value="ECO:0007669"/>
    <property type="project" value="TreeGrafter"/>
</dbReference>
<gene>
    <name evidence="4" type="primary">LOC103723550</name>
</gene>
<feature type="coiled-coil region" evidence="1">
    <location>
        <begin position="29"/>
        <end position="95"/>
    </location>
</feature>